<dbReference type="EMBL" id="CAJJDN010000005">
    <property type="protein sequence ID" value="CAD8051181.1"/>
    <property type="molecule type" value="Genomic_DNA"/>
</dbReference>
<dbReference type="OrthoDB" id="313045at2759"/>
<organism evidence="2 3">
    <name type="scientific">Paramecium sonneborni</name>
    <dbReference type="NCBI Taxonomy" id="65129"/>
    <lineage>
        <taxon>Eukaryota</taxon>
        <taxon>Sar</taxon>
        <taxon>Alveolata</taxon>
        <taxon>Ciliophora</taxon>
        <taxon>Intramacronucleata</taxon>
        <taxon>Oligohymenophorea</taxon>
        <taxon>Peniculida</taxon>
        <taxon>Parameciidae</taxon>
        <taxon>Paramecium</taxon>
    </lineage>
</organism>
<evidence type="ECO:0000313" key="2">
    <source>
        <dbReference type="EMBL" id="CAD8051181.1"/>
    </source>
</evidence>
<evidence type="ECO:0000313" key="3">
    <source>
        <dbReference type="Proteomes" id="UP000692954"/>
    </source>
</evidence>
<sequence length="669" mass="79505">MEDQHLVEQFQQTNQTQDKKIKNQQSQDNEDQEEKVQIQKNYSHFQNLSSSSIQNVLSDKNNDFGQKNQVDELNLIMQEQKQKKNFETQKIEQNILNQQRHQKKEKLVKEVFKLDGIQVDQVQKDKNDNKEVKNYSQTNNNLGDKDIKQVSLNIVMKQIPIETFDEKNVNEQRSNNERIQKGSQQLEKFKSIIKSPKFGNSQIYSGDPYLNQSIQLEQQLQQKKHVQQYNQMIENNLNEIFQFYANSLINPIKLHTKYQIFEQKQLLNLKQFMQFCKDFKLIDLLVTNEFIQKYAGQKSQKPLYQIKYKNRVKDSFIITKQILQEIFKKCSGINQLSFSEFQYSLIKIADIIFPVSGSVKALYLYFGVHNPDIYSKKLIKVEDTNQSRVSDQATMNIKSEGRNIFPQIVNKPKVESQRIQDTFEISKQIKIQQKNGTQIQNNKFKANSLRWDDLGNCDYDFDPRRLLLEEDLIDQEDAFYLKEYMITRNGITKKQDFLKQYQEDQRVKYQQNLDYNLNYKKNKGYAEDIYKEFIPDIHQKWEHKKHTTSISKSYKLGEASLLIDSNQTENQSYYILQKQKQKEQLIHPNSFEERKNYNDIEQISFVNKSFINQNKSISNEGGYNNTSQFQHENKMGIQKQEKVEKKREQSILVGIKKSQENKINKIRKK</sequence>
<accession>A0A8S1K976</accession>
<keyword evidence="3" id="KW-1185">Reference proteome</keyword>
<reference evidence="2" key="1">
    <citation type="submission" date="2021-01" db="EMBL/GenBank/DDBJ databases">
        <authorList>
            <consortium name="Genoscope - CEA"/>
            <person name="William W."/>
        </authorList>
    </citation>
    <scope>NUCLEOTIDE SEQUENCE</scope>
</reference>
<proteinExistence type="predicted"/>
<evidence type="ECO:0000256" key="1">
    <source>
        <dbReference type="SAM" id="MobiDB-lite"/>
    </source>
</evidence>
<comment type="caution">
    <text evidence="2">The sequence shown here is derived from an EMBL/GenBank/DDBJ whole genome shotgun (WGS) entry which is preliminary data.</text>
</comment>
<gene>
    <name evidence="2" type="ORF">PSON_ATCC_30995.1.T0050413</name>
</gene>
<dbReference type="Proteomes" id="UP000692954">
    <property type="component" value="Unassembled WGS sequence"/>
</dbReference>
<name>A0A8S1K976_9CILI</name>
<dbReference type="AlphaFoldDB" id="A0A8S1K976"/>
<feature type="region of interest" description="Disordered" evidence="1">
    <location>
        <begin position="1"/>
        <end position="34"/>
    </location>
</feature>
<protein>
    <submittedName>
        <fullName evidence="2">Uncharacterized protein</fullName>
    </submittedName>
</protein>